<dbReference type="EMBL" id="RLIH01000028">
    <property type="protein sequence ID" value="RVU53831.1"/>
    <property type="molecule type" value="Genomic_DNA"/>
</dbReference>
<sequence>MKIDDRIEKADNEICAACDLMNIAFDNIEHKKVRVLFSSIMDKLKNSYELIGDFLSDPEDTNLSSEELIKISKCWGVTIDEILDIALLVKKK</sequence>
<dbReference type="RefSeq" id="WP_127725402.1">
    <property type="nucleotide sequence ID" value="NZ_RLIH01000028.1"/>
</dbReference>
<dbReference type="Proteomes" id="UP000288812">
    <property type="component" value="Unassembled WGS sequence"/>
</dbReference>
<evidence type="ECO:0000313" key="2">
    <source>
        <dbReference type="Proteomes" id="UP000288812"/>
    </source>
</evidence>
<organism evidence="1 2">
    <name type="scientific">Anaerosphaera multitolerans</name>
    <dbReference type="NCBI Taxonomy" id="2487351"/>
    <lineage>
        <taxon>Bacteria</taxon>
        <taxon>Bacillati</taxon>
        <taxon>Bacillota</taxon>
        <taxon>Tissierellia</taxon>
        <taxon>Tissierellales</taxon>
        <taxon>Peptoniphilaceae</taxon>
        <taxon>Anaerosphaera</taxon>
    </lineage>
</organism>
<accession>A0A437S489</accession>
<dbReference type="AlphaFoldDB" id="A0A437S489"/>
<gene>
    <name evidence="1" type="ORF">EF514_10525</name>
</gene>
<keyword evidence="2" id="KW-1185">Reference proteome</keyword>
<evidence type="ECO:0000313" key="1">
    <source>
        <dbReference type="EMBL" id="RVU53831.1"/>
    </source>
</evidence>
<proteinExistence type="predicted"/>
<name>A0A437S489_9FIRM</name>
<reference evidence="1 2" key="1">
    <citation type="submission" date="2018-11" db="EMBL/GenBank/DDBJ databases">
        <title>Genome sequencing and assembly of Anaerosphaera sp. nov., GS7-6-2.</title>
        <authorList>
            <person name="Rettenmaier R."/>
            <person name="Liebl W."/>
            <person name="Zverlov V."/>
        </authorList>
    </citation>
    <scope>NUCLEOTIDE SEQUENCE [LARGE SCALE GENOMIC DNA]</scope>
    <source>
        <strain evidence="1 2">GS7-6-2</strain>
    </source>
</reference>
<protein>
    <submittedName>
        <fullName evidence="1">Uncharacterized protein</fullName>
    </submittedName>
</protein>
<comment type="caution">
    <text evidence="1">The sequence shown here is derived from an EMBL/GenBank/DDBJ whole genome shotgun (WGS) entry which is preliminary data.</text>
</comment>